<dbReference type="AlphaFoldDB" id="A0A8J4EVA8"/>
<keyword evidence="4" id="KW-1185">Reference proteome</keyword>
<evidence type="ECO:0000313" key="4">
    <source>
        <dbReference type="Proteomes" id="UP000747399"/>
    </source>
</evidence>
<feature type="transmembrane region" description="Helical" evidence="2">
    <location>
        <begin position="197"/>
        <end position="214"/>
    </location>
</feature>
<keyword evidence="2" id="KW-0812">Transmembrane</keyword>
<evidence type="ECO:0000313" key="3">
    <source>
        <dbReference type="EMBL" id="GIL48178.1"/>
    </source>
</evidence>
<feature type="transmembrane region" description="Helical" evidence="2">
    <location>
        <begin position="56"/>
        <end position="75"/>
    </location>
</feature>
<feature type="transmembrane region" description="Helical" evidence="2">
    <location>
        <begin position="172"/>
        <end position="191"/>
    </location>
</feature>
<dbReference type="Proteomes" id="UP000747399">
    <property type="component" value="Unassembled WGS sequence"/>
</dbReference>
<name>A0A8J4EVA8_9CHLO</name>
<evidence type="ECO:0000256" key="2">
    <source>
        <dbReference type="SAM" id="Phobius"/>
    </source>
</evidence>
<organism evidence="3 4">
    <name type="scientific">Volvox africanus</name>
    <dbReference type="NCBI Taxonomy" id="51714"/>
    <lineage>
        <taxon>Eukaryota</taxon>
        <taxon>Viridiplantae</taxon>
        <taxon>Chlorophyta</taxon>
        <taxon>core chlorophytes</taxon>
        <taxon>Chlorophyceae</taxon>
        <taxon>CS clade</taxon>
        <taxon>Chlamydomonadales</taxon>
        <taxon>Volvocaceae</taxon>
        <taxon>Volvox</taxon>
    </lineage>
</organism>
<accession>A0A8J4EVA8</accession>
<keyword evidence="2" id="KW-0472">Membrane</keyword>
<proteinExistence type="predicted"/>
<feature type="transmembrane region" description="Helical" evidence="2">
    <location>
        <begin position="255"/>
        <end position="276"/>
    </location>
</feature>
<feature type="compositionally biased region" description="Low complexity" evidence="1">
    <location>
        <begin position="316"/>
        <end position="326"/>
    </location>
</feature>
<keyword evidence="2" id="KW-1133">Transmembrane helix</keyword>
<protein>
    <submittedName>
        <fullName evidence="3">Uncharacterized protein</fullName>
    </submittedName>
</protein>
<sequence>MSCEFLDVFFPSISKLLRSQDPRIWTHIFPLDLQLKCARPTYDLNMGGEGRYVLPIRWPALALVIPVGVAIGLYGSLQLHVVNPRKLNRPPTASWALAMGFYACMNIAALVSHCLVQRSSPWQQIFISMDIGATACTAFSALYASISDELSGGFRAASANDAGNRSKRSPNLNMFLGNGILTILAFLGLHIPFMAELLYIGTTVLSVIVVGIYICRRPCCGRQRLFIWQVFTGGATALSGLPLDTTLCRELGPHVNHVTMLFVGCHMTLLGLFLYVQEELVVRHDMKAAAAMERVVETAAGDTAGGRASATGEVTGAEAARGSEGASLRKRK</sequence>
<evidence type="ECO:0000256" key="1">
    <source>
        <dbReference type="SAM" id="MobiDB-lite"/>
    </source>
</evidence>
<feature type="transmembrane region" description="Helical" evidence="2">
    <location>
        <begin position="95"/>
        <end position="116"/>
    </location>
</feature>
<feature type="region of interest" description="Disordered" evidence="1">
    <location>
        <begin position="303"/>
        <end position="332"/>
    </location>
</feature>
<comment type="caution">
    <text evidence="3">The sequence shown here is derived from an EMBL/GenBank/DDBJ whole genome shotgun (WGS) entry which is preliminary data.</text>
</comment>
<gene>
    <name evidence="3" type="ORF">Vafri_4866</name>
</gene>
<dbReference type="EMBL" id="BNCO01000005">
    <property type="protein sequence ID" value="GIL48178.1"/>
    <property type="molecule type" value="Genomic_DNA"/>
</dbReference>
<reference evidence="3" key="1">
    <citation type="journal article" date="2021" name="Proc. Natl. Acad. Sci. U.S.A.">
        <title>Three genomes in the algal genus Volvox reveal the fate of a haploid sex-determining region after a transition to homothallism.</title>
        <authorList>
            <person name="Yamamoto K."/>
            <person name="Hamaji T."/>
            <person name="Kawai-Toyooka H."/>
            <person name="Matsuzaki R."/>
            <person name="Takahashi F."/>
            <person name="Nishimura Y."/>
            <person name="Kawachi M."/>
            <person name="Noguchi H."/>
            <person name="Minakuchi Y."/>
            <person name="Umen J.G."/>
            <person name="Toyoda A."/>
            <person name="Nozaki H."/>
        </authorList>
    </citation>
    <scope>NUCLEOTIDE SEQUENCE</scope>
    <source>
        <strain evidence="3">NIES-3780</strain>
    </source>
</reference>
<feature type="transmembrane region" description="Helical" evidence="2">
    <location>
        <begin position="226"/>
        <end position="243"/>
    </location>
</feature>